<feature type="non-terminal residue" evidence="2">
    <location>
        <position position="1"/>
    </location>
</feature>
<organism evidence="2 3">
    <name type="scientific">Trifolium medium</name>
    <dbReference type="NCBI Taxonomy" id="97028"/>
    <lineage>
        <taxon>Eukaryota</taxon>
        <taxon>Viridiplantae</taxon>
        <taxon>Streptophyta</taxon>
        <taxon>Embryophyta</taxon>
        <taxon>Tracheophyta</taxon>
        <taxon>Spermatophyta</taxon>
        <taxon>Magnoliopsida</taxon>
        <taxon>eudicotyledons</taxon>
        <taxon>Gunneridae</taxon>
        <taxon>Pentapetalae</taxon>
        <taxon>rosids</taxon>
        <taxon>fabids</taxon>
        <taxon>Fabales</taxon>
        <taxon>Fabaceae</taxon>
        <taxon>Papilionoideae</taxon>
        <taxon>50 kb inversion clade</taxon>
        <taxon>NPAAA clade</taxon>
        <taxon>Hologalegina</taxon>
        <taxon>IRL clade</taxon>
        <taxon>Trifolieae</taxon>
        <taxon>Trifolium</taxon>
    </lineage>
</organism>
<reference evidence="2 3" key="1">
    <citation type="journal article" date="2018" name="Front. Plant Sci.">
        <title>Red Clover (Trifolium pratense) and Zigzag Clover (T. medium) - A Picture of Genomic Similarities and Differences.</title>
        <authorList>
            <person name="Dluhosova J."/>
            <person name="Istvanek J."/>
            <person name="Nedelnik J."/>
            <person name="Repkova J."/>
        </authorList>
    </citation>
    <scope>NUCLEOTIDE SEQUENCE [LARGE SCALE GENOMIC DNA]</scope>
    <source>
        <strain evidence="3">cv. 10/8</strain>
        <tissue evidence="2">Leaf</tissue>
    </source>
</reference>
<sequence>NHTNPLREEKDGSCAQAVRGGGPTRQGDAQRRVILSYEAEKNDMLRLKKCFIGEVIHPGMSYNIQSAFHRQGYFGVKVTPLGARLTLLDGQEEGEV</sequence>
<accession>A0A392QZN3</accession>
<dbReference type="Proteomes" id="UP000265520">
    <property type="component" value="Unassembled WGS sequence"/>
</dbReference>
<dbReference type="AlphaFoldDB" id="A0A392QZN3"/>
<proteinExistence type="predicted"/>
<keyword evidence="3" id="KW-1185">Reference proteome</keyword>
<name>A0A392QZN3_9FABA</name>
<protein>
    <submittedName>
        <fullName evidence="2">Uncharacterized protein</fullName>
    </submittedName>
</protein>
<evidence type="ECO:0000313" key="2">
    <source>
        <dbReference type="EMBL" id="MCI29813.1"/>
    </source>
</evidence>
<evidence type="ECO:0000256" key="1">
    <source>
        <dbReference type="SAM" id="MobiDB-lite"/>
    </source>
</evidence>
<dbReference type="EMBL" id="LXQA010175180">
    <property type="protein sequence ID" value="MCI29813.1"/>
    <property type="molecule type" value="Genomic_DNA"/>
</dbReference>
<feature type="region of interest" description="Disordered" evidence="1">
    <location>
        <begin position="1"/>
        <end position="28"/>
    </location>
</feature>
<comment type="caution">
    <text evidence="2">The sequence shown here is derived from an EMBL/GenBank/DDBJ whole genome shotgun (WGS) entry which is preliminary data.</text>
</comment>
<evidence type="ECO:0000313" key="3">
    <source>
        <dbReference type="Proteomes" id="UP000265520"/>
    </source>
</evidence>
<feature type="compositionally biased region" description="Basic and acidic residues" evidence="1">
    <location>
        <begin position="1"/>
        <end position="12"/>
    </location>
</feature>